<name>A0A3R9P4L4_9BACI</name>
<keyword evidence="2" id="KW-0560">Oxidoreductase</keyword>
<evidence type="ECO:0000256" key="2">
    <source>
        <dbReference type="ARBA" id="ARBA00023002"/>
    </source>
</evidence>
<dbReference type="AlphaFoldDB" id="A0A3R9P4L4"/>
<comment type="caution">
    <text evidence="4">The sequence shown here is derived from an EMBL/GenBank/DDBJ whole genome shotgun (WGS) entry which is preliminary data.</text>
</comment>
<dbReference type="InterPro" id="IPR029039">
    <property type="entry name" value="Flavoprotein-like_sf"/>
</dbReference>
<keyword evidence="5" id="KW-1185">Reference proteome</keyword>
<protein>
    <submittedName>
        <fullName evidence="4">Flavodoxin family protein</fullName>
    </submittedName>
</protein>
<dbReference type="PANTHER" id="PTHR10204:SF34">
    <property type="entry name" value="NAD(P)H DEHYDROGENASE [QUINONE] 1 ISOFORM 1"/>
    <property type="match status" value="1"/>
</dbReference>
<evidence type="ECO:0000256" key="1">
    <source>
        <dbReference type="ARBA" id="ARBA00006252"/>
    </source>
</evidence>
<evidence type="ECO:0000313" key="4">
    <source>
        <dbReference type="EMBL" id="RSL30987.1"/>
    </source>
</evidence>
<evidence type="ECO:0000313" key="5">
    <source>
        <dbReference type="Proteomes" id="UP000275076"/>
    </source>
</evidence>
<gene>
    <name evidence="4" type="ORF">D7Z54_22845</name>
</gene>
<dbReference type="GO" id="GO:0003955">
    <property type="term" value="F:NAD(P)H dehydrogenase (quinone) activity"/>
    <property type="evidence" value="ECO:0007669"/>
    <property type="project" value="TreeGrafter"/>
</dbReference>
<evidence type="ECO:0000259" key="3">
    <source>
        <dbReference type="Pfam" id="PF02525"/>
    </source>
</evidence>
<dbReference type="InterPro" id="IPR003680">
    <property type="entry name" value="Flavodoxin_fold"/>
</dbReference>
<dbReference type="Gene3D" id="3.40.50.360">
    <property type="match status" value="1"/>
</dbReference>
<proteinExistence type="inferred from homology"/>
<dbReference type="Proteomes" id="UP000275076">
    <property type="component" value="Unassembled WGS sequence"/>
</dbReference>
<reference evidence="4 5" key="1">
    <citation type="submission" date="2018-10" db="EMBL/GenBank/DDBJ databases">
        <title>Draft genome sequence of Bacillus salarius IM0101, isolated from a hypersaline soil in Inner Mongolia, China.</title>
        <authorList>
            <person name="Yamprayoonswat W."/>
            <person name="Boonvisut S."/>
            <person name="Jumpathong W."/>
            <person name="Sittihan S."/>
            <person name="Ruangsuj P."/>
            <person name="Wanthongcharoen S."/>
            <person name="Thongpramul N."/>
            <person name="Pimmason S."/>
            <person name="Yu B."/>
            <person name="Yasawong M."/>
        </authorList>
    </citation>
    <scope>NUCLEOTIDE SEQUENCE [LARGE SCALE GENOMIC DNA]</scope>
    <source>
        <strain evidence="4 5">IM0101</strain>
    </source>
</reference>
<organism evidence="4 5">
    <name type="scientific">Salibacterium salarium</name>
    <dbReference type="NCBI Taxonomy" id="284579"/>
    <lineage>
        <taxon>Bacteria</taxon>
        <taxon>Bacillati</taxon>
        <taxon>Bacillota</taxon>
        <taxon>Bacilli</taxon>
        <taxon>Bacillales</taxon>
        <taxon>Bacillaceae</taxon>
    </lineage>
</organism>
<dbReference type="RefSeq" id="WP_125559415.1">
    <property type="nucleotide sequence ID" value="NZ_RBVX01000029.1"/>
</dbReference>
<dbReference type="PANTHER" id="PTHR10204">
    <property type="entry name" value="NAD P H OXIDOREDUCTASE-RELATED"/>
    <property type="match status" value="1"/>
</dbReference>
<feature type="domain" description="Flavodoxin-like fold" evidence="3">
    <location>
        <begin position="9"/>
        <end position="186"/>
    </location>
</feature>
<dbReference type="InterPro" id="IPR051545">
    <property type="entry name" value="NAD(P)H_dehydrogenase_qn"/>
</dbReference>
<sequence length="194" mass="22368">MDRFVLWFMHPDCNSFNGAIMETLKKALESLGKEVKVRDIHEIGLSPILTRKEYEDSLKGVYPEEIQKEHRYIDWADVIVLVFPLWWGNFPAAGKGFLDRVLSYGFAYELKEETPIPKLQGKKVGAVYTTGAPEEAFAKSKNHIEKTWEAQIFQFCGFQTIPFLHFGDVVQATDETRKQMLQDVKDYAKQNVSK</sequence>
<accession>A0A3R9P4L4</accession>
<dbReference type="Pfam" id="PF02525">
    <property type="entry name" value="Flavodoxin_2"/>
    <property type="match status" value="1"/>
</dbReference>
<dbReference type="SUPFAM" id="SSF52218">
    <property type="entry name" value="Flavoproteins"/>
    <property type="match status" value="1"/>
</dbReference>
<dbReference type="GO" id="GO:0005829">
    <property type="term" value="C:cytosol"/>
    <property type="evidence" value="ECO:0007669"/>
    <property type="project" value="TreeGrafter"/>
</dbReference>
<dbReference type="OrthoDB" id="9798454at2"/>
<comment type="similarity">
    <text evidence="1">Belongs to the NAD(P)H dehydrogenase (quinone) family.</text>
</comment>
<dbReference type="EMBL" id="RBVX01000029">
    <property type="protein sequence ID" value="RSL30987.1"/>
    <property type="molecule type" value="Genomic_DNA"/>
</dbReference>